<dbReference type="Proteomes" id="UP000324479">
    <property type="component" value="Unassembled WGS sequence"/>
</dbReference>
<evidence type="ECO:0000313" key="5">
    <source>
        <dbReference type="Proteomes" id="UP000324479"/>
    </source>
</evidence>
<proteinExistence type="inferred from homology"/>
<feature type="transmembrane region" description="Helical" evidence="2">
    <location>
        <begin position="272"/>
        <end position="293"/>
    </location>
</feature>
<feature type="transmembrane region" description="Helical" evidence="2">
    <location>
        <begin position="80"/>
        <end position="101"/>
    </location>
</feature>
<sequence length="417" mass="46148">MINFWISLPLELRLALLSIIGMVLAAASNHAIYRYCWFPRPIDPWGKPDAQAAPRKPTDRVPILGWFALRRESPVHGRGFWIRPMLIEVAMAIGIPALYWFETQTGALLPIGMRIPASIQAFEPWATTIFASHLVLVTLMVVATFIDFDEQTIPDLVTVPGTLMALTFAAVSVFVFLPATTSTGSRPVTFELPFLLAPKWFGPQGWWTGAGIWTLWCFALADRRLILRRGLAKAIEFFFAGLVRHRTWMLLLGMWVAGLVSIRVVFGIGGQPWLGLLSSLIGLGIGGGVVWAIRIVASAAMRVEALGFGDVTLMCMIGAFLGWQGAILGFFLAPIAAVLIVLVYFIITRESRVPFGPYLCLGTLLTILMWDPLFNGWFLTSLAILGPVLLWLFVALTGMTGAILFIWRLIKERFITG</sequence>
<feature type="transmembrane region" description="Helical" evidence="2">
    <location>
        <begin position="205"/>
        <end position="226"/>
    </location>
</feature>
<dbReference type="GO" id="GO:0005886">
    <property type="term" value="C:plasma membrane"/>
    <property type="evidence" value="ECO:0007669"/>
    <property type="project" value="TreeGrafter"/>
</dbReference>
<feature type="transmembrane region" description="Helical" evidence="2">
    <location>
        <begin position="247"/>
        <end position="266"/>
    </location>
</feature>
<feature type="transmembrane region" description="Helical" evidence="2">
    <location>
        <begin position="384"/>
        <end position="407"/>
    </location>
</feature>
<protein>
    <submittedName>
        <fullName evidence="4">Prepilin peptidase</fullName>
    </submittedName>
</protein>
<comment type="caution">
    <text evidence="4">The sequence shown here is derived from an EMBL/GenBank/DDBJ whole genome shotgun (WGS) entry which is preliminary data.</text>
</comment>
<feature type="transmembrane region" description="Helical" evidence="2">
    <location>
        <begin position="359"/>
        <end position="378"/>
    </location>
</feature>
<feature type="domain" description="Prepilin type IV endopeptidase peptidase" evidence="3">
    <location>
        <begin position="254"/>
        <end position="341"/>
    </location>
</feature>
<organism evidence="4 5">
    <name type="scientific">Roseiconus nitratireducens</name>
    <dbReference type="NCBI Taxonomy" id="2605748"/>
    <lineage>
        <taxon>Bacteria</taxon>
        <taxon>Pseudomonadati</taxon>
        <taxon>Planctomycetota</taxon>
        <taxon>Planctomycetia</taxon>
        <taxon>Pirellulales</taxon>
        <taxon>Pirellulaceae</taxon>
        <taxon>Roseiconus</taxon>
    </lineage>
</organism>
<comment type="similarity">
    <text evidence="1">Belongs to the peptidase A24 family.</text>
</comment>
<name>A0A5M6DFB4_9BACT</name>
<gene>
    <name evidence="4" type="ORF">FYK55_04595</name>
</gene>
<dbReference type="EMBL" id="VWOX01000002">
    <property type="protein sequence ID" value="KAA5546178.1"/>
    <property type="molecule type" value="Genomic_DNA"/>
</dbReference>
<feature type="transmembrane region" description="Helical" evidence="2">
    <location>
        <begin position="12"/>
        <end position="32"/>
    </location>
</feature>
<evidence type="ECO:0000256" key="2">
    <source>
        <dbReference type="SAM" id="Phobius"/>
    </source>
</evidence>
<dbReference type="PANTHER" id="PTHR30487">
    <property type="entry name" value="TYPE 4 PREPILIN-LIKE PROTEINS LEADER PEPTIDE-PROCESSING ENZYME"/>
    <property type="match status" value="1"/>
</dbReference>
<evidence type="ECO:0000259" key="3">
    <source>
        <dbReference type="Pfam" id="PF01478"/>
    </source>
</evidence>
<evidence type="ECO:0000256" key="1">
    <source>
        <dbReference type="ARBA" id="ARBA00005801"/>
    </source>
</evidence>
<keyword evidence="5" id="KW-1185">Reference proteome</keyword>
<dbReference type="GO" id="GO:0004190">
    <property type="term" value="F:aspartic-type endopeptidase activity"/>
    <property type="evidence" value="ECO:0007669"/>
    <property type="project" value="InterPro"/>
</dbReference>
<feature type="transmembrane region" description="Helical" evidence="2">
    <location>
        <begin position="157"/>
        <end position="177"/>
    </location>
</feature>
<dbReference type="InterPro" id="IPR050882">
    <property type="entry name" value="Prepilin_peptidase/N-MTase"/>
</dbReference>
<keyword evidence="2" id="KW-0812">Transmembrane</keyword>
<accession>A0A5M6DFB4</accession>
<feature type="transmembrane region" description="Helical" evidence="2">
    <location>
        <begin position="329"/>
        <end position="347"/>
    </location>
</feature>
<dbReference type="PANTHER" id="PTHR30487:SF0">
    <property type="entry name" value="PREPILIN LEADER PEPTIDASE_N-METHYLTRANSFERASE-RELATED"/>
    <property type="match status" value="1"/>
</dbReference>
<evidence type="ECO:0000313" key="4">
    <source>
        <dbReference type="EMBL" id="KAA5546178.1"/>
    </source>
</evidence>
<dbReference type="InterPro" id="IPR000045">
    <property type="entry name" value="Prepilin_IV_endopep_pep"/>
</dbReference>
<feature type="transmembrane region" description="Helical" evidence="2">
    <location>
        <begin position="121"/>
        <end position="145"/>
    </location>
</feature>
<dbReference type="Pfam" id="PF01478">
    <property type="entry name" value="Peptidase_A24"/>
    <property type="match status" value="1"/>
</dbReference>
<feature type="transmembrane region" description="Helical" evidence="2">
    <location>
        <begin position="305"/>
        <end position="323"/>
    </location>
</feature>
<reference evidence="4 5" key="1">
    <citation type="submission" date="2019-08" db="EMBL/GenBank/DDBJ databases">
        <authorList>
            <person name="Dhanesh K."/>
            <person name="Kumar G."/>
            <person name="Sasikala C."/>
            <person name="Venkata Ramana C."/>
        </authorList>
    </citation>
    <scope>NUCLEOTIDE SEQUENCE [LARGE SCALE GENOMIC DNA]</scope>
    <source>
        <strain evidence="4 5">JC645</strain>
    </source>
</reference>
<keyword evidence="2" id="KW-0472">Membrane</keyword>
<dbReference type="RefSeq" id="WP_150075184.1">
    <property type="nucleotide sequence ID" value="NZ_VWOX01000002.1"/>
</dbReference>
<dbReference type="GO" id="GO:0006465">
    <property type="term" value="P:signal peptide processing"/>
    <property type="evidence" value="ECO:0007669"/>
    <property type="project" value="TreeGrafter"/>
</dbReference>
<dbReference type="AlphaFoldDB" id="A0A5M6DFB4"/>
<keyword evidence="2" id="KW-1133">Transmembrane helix</keyword>